<feature type="transmembrane region" description="Helical" evidence="6">
    <location>
        <begin position="179"/>
        <end position="202"/>
    </location>
</feature>
<evidence type="ECO:0000256" key="6">
    <source>
        <dbReference type="SAM" id="Phobius"/>
    </source>
</evidence>
<accession>A0A9N9TWB6</accession>
<name>A0A9N9TWB6_PHYSR</name>
<keyword evidence="9" id="KW-1185">Reference proteome</keyword>
<evidence type="ECO:0000256" key="5">
    <source>
        <dbReference type="ARBA" id="ARBA00023136"/>
    </source>
</evidence>
<feature type="chain" id="PRO_5040481861" description="Cation-dependent mannose-6-phosphate receptor" evidence="7">
    <location>
        <begin position="27"/>
        <end position="249"/>
    </location>
</feature>
<evidence type="ECO:0000313" key="8">
    <source>
        <dbReference type="EMBL" id="CAG9863556.1"/>
    </source>
</evidence>
<evidence type="ECO:0000256" key="7">
    <source>
        <dbReference type="SAM" id="SignalP"/>
    </source>
</evidence>
<evidence type="ECO:0000256" key="2">
    <source>
        <dbReference type="ARBA" id="ARBA00022692"/>
    </source>
</evidence>
<keyword evidence="4 6" id="KW-1133">Transmembrane helix</keyword>
<dbReference type="InterPro" id="IPR018939">
    <property type="entry name" value="Autophagy-rel_prot_27"/>
</dbReference>
<gene>
    <name evidence="8" type="ORF">PHYEVI_LOCUS9842</name>
</gene>
<evidence type="ECO:0008006" key="10">
    <source>
        <dbReference type="Google" id="ProtNLM"/>
    </source>
</evidence>
<dbReference type="Pfam" id="PF09451">
    <property type="entry name" value="ATG27"/>
    <property type="match status" value="1"/>
</dbReference>
<sequence>MLKIREVLLICSPILLFTNIAAVCVSENPCFCQLNDNQKINISTILEDGQYLNDTQGNITYTYSGCHNIKYPNNLLEAGVLFRSVYYEVKTNNTTSINVNHTVLGKAESIKFATTDNNYLITFLNETDKKAITATIQLLCDNVKQPFLKILNDNNKELLLSSPKVCIITEYHGMNGGSVFLLILFIVASVYLIGGALVLYFIRGARGAEVIPNVEFWKNLPGLVKDGIIFLLSGCRPNFVTTAETYDRI</sequence>
<dbReference type="PANTHER" id="PTHR15071:SF0">
    <property type="entry name" value="MANNOSE 6-PHOSPHATE RECEPTOR-LIKE PROTEIN 1"/>
    <property type="match status" value="1"/>
</dbReference>
<dbReference type="OrthoDB" id="29460at2759"/>
<dbReference type="Proteomes" id="UP001153712">
    <property type="component" value="Chromosome 6"/>
</dbReference>
<dbReference type="GO" id="GO:0005802">
    <property type="term" value="C:trans-Golgi network"/>
    <property type="evidence" value="ECO:0007669"/>
    <property type="project" value="TreeGrafter"/>
</dbReference>
<comment type="subcellular location">
    <subcellularLocation>
        <location evidence="1">Membrane</location>
        <topology evidence="1">Single-pass membrane protein</topology>
    </subcellularLocation>
</comment>
<keyword evidence="5 6" id="KW-0472">Membrane</keyword>
<dbReference type="AlphaFoldDB" id="A0A9N9TWB6"/>
<proteinExistence type="predicted"/>
<keyword evidence="3 7" id="KW-0732">Signal</keyword>
<evidence type="ECO:0000313" key="9">
    <source>
        <dbReference type="Proteomes" id="UP001153712"/>
    </source>
</evidence>
<evidence type="ECO:0000256" key="1">
    <source>
        <dbReference type="ARBA" id="ARBA00004167"/>
    </source>
</evidence>
<dbReference type="EMBL" id="OU900099">
    <property type="protein sequence ID" value="CAG9863556.1"/>
    <property type="molecule type" value="Genomic_DNA"/>
</dbReference>
<dbReference type="PANTHER" id="PTHR15071">
    <property type="entry name" value="MANNOSE-6-PHOSPHATE RECEPTOR FAMILY MEMBER"/>
    <property type="match status" value="1"/>
</dbReference>
<evidence type="ECO:0000256" key="4">
    <source>
        <dbReference type="ARBA" id="ARBA00022989"/>
    </source>
</evidence>
<reference evidence="8" key="1">
    <citation type="submission" date="2022-01" db="EMBL/GenBank/DDBJ databases">
        <authorList>
            <person name="King R."/>
        </authorList>
    </citation>
    <scope>NUCLEOTIDE SEQUENCE</scope>
</reference>
<feature type="signal peptide" evidence="7">
    <location>
        <begin position="1"/>
        <end position="26"/>
    </location>
</feature>
<organism evidence="8 9">
    <name type="scientific">Phyllotreta striolata</name>
    <name type="common">Striped flea beetle</name>
    <name type="synonym">Crioceris striolata</name>
    <dbReference type="NCBI Taxonomy" id="444603"/>
    <lineage>
        <taxon>Eukaryota</taxon>
        <taxon>Metazoa</taxon>
        <taxon>Ecdysozoa</taxon>
        <taxon>Arthropoda</taxon>
        <taxon>Hexapoda</taxon>
        <taxon>Insecta</taxon>
        <taxon>Pterygota</taxon>
        <taxon>Neoptera</taxon>
        <taxon>Endopterygota</taxon>
        <taxon>Coleoptera</taxon>
        <taxon>Polyphaga</taxon>
        <taxon>Cucujiformia</taxon>
        <taxon>Chrysomeloidea</taxon>
        <taxon>Chrysomelidae</taxon>
        <taxon>Galerucinae</taxon>
        <taxon>Alticini</taxon>
        <taxon>Phyllotreta</taxon>
    </lineage>
</organism>
<protein>
    <recommendedName>
        <fullName evidence="10">Cation-dependent mannose-6-phosphate receptor</fullName>
    </recommendedName>
</protein>
<evidence type="ECO:0000256" key="3">
    <source>
        <dbReference type="ARBA" id="ARBA00022729"/>
    </source>
</evidence>
<dbReference type="GO" id="GO:0000139">
    <property type="term" value="C:Golgi membrane"/>
    <property type="evidence" value="ECO:0007669"/>
    <property type="project" value="UniProtKB-SubCell"/>
</dbReference>
<keyword evidence="2 6" id="KW-0812">Transmembrane</keyword>